<protein>
    <recommendedName>
        <fullName evidence="1">Isoaspartyl dipeptidase</fullName>
        <ecNumber evidence="1">3.4.19.-</ecNumber>
    </recommendedName>
</protein>
<keyword evidence="1 6" id="KW-0378">Hydrolase</keyword>
<feature type="binding site" evidence="4">
    <location>
        <position position="284"/>
    </location>
    <ligand>
        <name>Zn(2+)</name>
        <dbReference type="ChEBI" id="CHEBI:29105"/>
        <label>1</label>
        <note>catalytic</note>
    </ligand>
</feature>
<dbReference type="Pfam" id="PF01979">
    <property type="entry name" value="Amidohydro_1"/>
    <property type="match status" value="1"/>
</dbReference>
<evidence type="ECO:0000313" key="6">
    <source>
        <dbReference type="EMBL" id="MBB6478158.1"/>
    </source>
</evidence>
<comment type="function">
    <text evidence="1">Catalyzes the hydrolytic cleavage of a subset of L-isoaspartyl (L-beta-aspartyl) dipeptides. Used to degrade proteins damaged by L-isoaspartyl residues formation.</text>
</comment>
<feature type="active site" description="Proton acceptor" evidence="2">
    <location>
        <position position="284"/>
    </location>
</feature>
<dbReference type="InterPro" id="IPR006680">
    <property type="entry name" value="Amidohydro-rel"/>
</dbReference>
<dbReference type="InterPro" id="IPR011059">
    <property type="entry name" value="Metal-dep_hydrolase_composite"/>
</dbReference>
<comment type="subcellular location">
    <subcellularLocation>
        <location evidence="1">Cytoplasm</location>
    </subcellularLocation>
</comment>
<reference evidence="6 7" key="1">
    <citation type="submission" date="2020-08" db="EMBL/GenBank/DDBJ databases">
        <title>Genomic Encyclopedia of Type Strains, Phase IV (KMG-IV): sequencing the most valuable type-strain genomes for metagenomic binning, comparative biology and taxonomic classification.</title>
        <authorList>
            <person name="Goeker M."/>
        </authorList>
    </citation>
    <scope>NUCLEOTIDE SEQUENCE [LARGE SCALE GENOMIC DNA]</scope>
    <source>
        <strain evidence="6 7">DSM 21255</strain>
    </source>
</reference>
<comment type="caution">
    <text evidence="6">The sequence shown here is derived from an EMBL/GenBank/DDBJ whole genome shotgun (WGS) entry which is preliminary data.</text>
</comment>
<feature type="binding site" evidence="3">
    <location>
        <position position="288"/>
    </location>
    <ligand>
        <name>substrate</name>
    </ligand>
</feature>
<dbReference type="InterPro" id="IPR032466">
    <property type="entry name" value="Metal_Hydrolase"/>
</dbReference>
<feature type="binding site" evidence="4">
    <location>
        <position position="194"/>
    </location>
    <ligand>
        <name>Zn(2+)</name>
        <dbReference type="ChEBI" id="CHEBI:29105"/>
        <label>2</label>
        <note>catalytic</note>
    </ligand>
</feature>
<evidence type="ECO:0000256" key="3">
    <source>
        <dbReference type="PIRSR" id="PIRSR001238-2"/>
    </source>
</evidence>
<dbReference type="PANTHER" id="PTHR11647:SF1">
    <property type="entry name" value="COLLAPSIN RESPONSE MEDIATOR PROTEIN"/>
    <property type="match status" value="1"/>
</dbReference>
<keyword evidence="1 4" id="KW-0862">Zinc</keyword>
<feature type="binding site" evidence="3">
    <location>
        <position position="162"/>
    </location>
    <ligand>
        <name>substrate</name>
    </ligand>
</feature>
<feature type="binding site" evidence="3">
    <location>
        <position position="98"/>
    </location>
    <ligand>
        <name>substrate</name>
    </ligand>
</feature>
<feature type="domain" description="Amidohydrolase-related" evidence="5">
    <location>
        <begin position="259"/>
        <end position="373"/>
    </location>
</feature>
<dbReference type="InterPro" id="IPR010229">
    <property type="entry name" value="Pept_M38_dipep"/>
</dbReference>
<comment type="cofactor">
    <cofactor evidence="1 4">
        <name>Zn(2+)</name>
        <dbReference type="ChEBI" id="CHEBI:29105"/>
    </cofactor>
    <text evidence="1 4">Binds 2 Zn(2+) ions per subunit.</text>
</comment>
<sequence>MLTLLKNAHVFAPEDLGTKDILIANGVIEAIDDQLDVQGVEVEIIDCEGMRLIPGFIDGHVHITGGGGEGGFHTRTPEMPLSGATRCGVTTICGLCGTDGVTRSQENLLAKAYALENEGLTAYMYVGSYEVPTPTITGSIRSDIMLIDKCIGAGEIAVSDHRSSQPNYDLYRDIVAQVRVGGMLAGKAGIVNFHMGDGERGLEPLRQIANETEIPYTNMLPTHTNRNEHLFNEAVQYVKDGGYIDLTSCVSPELGSKHAVKPSNAIRRLIDEGCDMSHVLMSSDGYGSVPLFDDHGNNIGVGIGDQSSLMTEFRDAVETEGCDFSTALSILTKNVADLFRFKNKGEIAVGKDADFMTINDRFELQKLWAKGRLMVDKGEPIVFGTFQKH</sequence>
<dbReference type="GO" id="GO:0005737">
    <property type="term" value="C:cytoplasm"/>
    <property type="evidence" value="ECO:0007669"/>
    <property type="project" value="UniProtKB-SubCell"/>
</dbReference>
<evidence type="ECO:0000256" key="2">
    <source>
        <dbReference type="PIRSR" id="PIRSR001238-1"/>
    </source>
</evidence>
<feature type="binding site" evidence="4">
    <location>
        <position position="223"/>
    </location>
    <ligand>
        <name>Zn(2+)</name>
        <dbReference type="ChEBI" id="CHEBI:29105"/>
        <label>2</label>
        <note>catalytic</note>
    </ligand>
</feature>
<feature type="binding site" evidence="3">
    <location>
        <position position="226"/>
    </location>
    <ligand>
        <name>substrate</name>
    </ligand>
</feature>
<feature type="binding site" evidence="4">
    <location>
        <position position="60"/>
    </location>
    <ligand>
        <name>Zn(2+)</name>
        <dbReference type="ChEBI" id="CHEBI:29105"/>
        <label>1</label>
        <note>catalytic</note>
    </ligand>
</feature>
<dbReference type="SUPFAM" id="SSF51338">
    <property type="entry name" value="Composite domain of metallo-dependent hydrolases"/>
    <property type="match status" value="1"/>
</dbReference>
<dbReference type="EMBL" id="JACHHI010000006">
    <property type="protein sequence ID" value="MBB6478158.1"/>
    <property type="molecule type" value="Genomic_DNA"/>
</dbReference>
<feature type="binding site" evidence="3">
    <location>
        <begin position="67"/>
        <end position="69"/>
    </location>
    <ligand>
        <name>substrate</name>
    </ligand>
</feature>
<keyword evidence="1" id="KW-0645">Protease</keyword>
<dbReference type="GeneID" id="93486483"/>
<dbReference type="GO" id="GO:0008237">
    <property type="term" value="F:metallopeptidase activity"/>
    <property type="evidence" value="ECO:0007669"/>
    <property type="project" value="UniProtKB-KW"/>
</dbReference>
<dbReference type="RefSeq" id="WP_159822446.1">
    <property type="nucleotide sequence ID" value="NZ_CABWNB010000002.1"/>
</dbReference>
<dbReference type="InterPro" id="IPR050378">
    <property type="entry name" value="Metallo-dep_Hydrolases_sf"/>
</dbReference>
<feature type="binding site" evidence="3">
    <location>
        <position position="129"/>
    </location>
    <ligand>
        <name>substrate</name>
    </ligand>
</feature>
<accession>A0A841R5W0</accession>
<name>A0A841R5W0_9FIRM</name>
<evidence type="ECO:0000256" key="1">
    <source>
        <dbReference type="PIRNR" id="PIRNR001238"/>
    </source>
</evidence>
<dbReference type="Gene3D" id="3.20.20.140">
    <property type="entry name" value="Metal-dependent hydrolases"/>
    <property type="match status" value="1"/>
</dbReference>
<dbReference type="GO" id="GO:0016810">
    <property type="term" value="F:hydrolase activity, acting on carbon-nitrogen (but not peptide) bonds"/>
    <property type="evidence" value="ECO:0007669"/>
    <property type="project" value="InterPro"/>
</dbReference>
<keyword evidence="7" id="KW-1185">Reference proteome</keyword>
<proteinExistence type="inferred from homology"/>
<dbReference type="GO" id="GO:0046872">
    <property type="term" value="F:metal ion binding"/>
    <property type="evidence" value="ECO:0007669"/>
    <property type="project" value="UniProtKB-KW"/>
</dbReference>
<evidence type="ECO:0000256" key="4">
    <source>
        <dbReference type="PIRSR" id="PIRSR001238-3"/>
    </source>
</evidence>
<comment type="PTM">
    <text evidence="1">Carboxylation allows a single lysine to coordinate two zinc ions.</text>
</comment>
<dbReference type="Proteomes" id="UP000591941">
    <property type="component" value="Unassembled WGS sequence"/>
</dbReference>
<dbReference type="SUPFAM" id="SSF51556">
    <property type="entry name" value="Metallo-dependent hydrolases"/>
    <property type="match status" value="1"/>
</dbReference>
<comment type="similarity">
    <text evidence="1">Belongs to the peptidase M38 family.</text>
</comment>
<dbReference type="GO" id="GO:0008798">
    <property type="term" value="F:beta-aspartyl-peptidase activity"/>
    <property type="evidence" value="ECO:0007669"/>
    <property type="project" value="InterPro"/>
</dbReference>
<evidence type="ECO:0000259" key="5">
    <source>
        <dbReference type="Pfam" id="PF01979"/>
    </source>
</evidence>
<dbReference type="GO" id="GO:0006508">
    <property type="term" value="P:proteolysis"/>
    <property type="evidence" value="ECO:0007669"/>
    <property type="project" value="UniProtKB-KW"/>
</dbReference>
<dbReference type="PIRSF" id="PIRSF001238">
    <property type="entry name" value="IadA"/>
    <property type="match status" value="1"/>
</dbReference>
<evidence type="ECO:0000313" key="7">
    <source>
        <dbReference type="Proteomes" id="UP000591941"/>
    </source>
</evidence>
<gene>
    <name evidence="6" type="ORF">HNR45_001228</name>
</gene>
<dbReference type="NCBIfam" id="TIGR01975">
    <property type="entry name" value="isoAsp_dipep"/>
    <property type="match status" value="1"/>
</dbReference>
<dbReference type="OrthoDB" id="9775607at2"/>
<dbReference type="PANTHER" id="PTHR11647">
    <property type="entry name" value="HYDRANTOINASE/DIHYDROPYRIMIDINASE FAMILY MEMBER"/>
    <property type="match status" value="1"/>
</dbReference>
<dbReference type="AlphaFoldDB" id="A0A841R5W0"/>
<keyword evidence="1" id="KW-0482">Metalloprotease</keyword>
<organism evidence="6 7">
    <name type="scientific">Negativicoccus succinicivorans</name>
    <dbReference type="NCBI Taxonomy" id="620903"/>
    <lineage>
        <taxon>Bacteria</taxon>
        <taxon>Bacillati</taxon>
        <taxon>Bacillota</taxon>
        <taxon>Negativicutes</taxon>
        <taxon>Veillonellales</taxon>
        <taxon>Veillonellaceae</taxon>
        <taxon>Negativicoccus</taxon>
    </lineage>
</organism>
<feature type="binding site" evidence="4">
    <location>
        <position position="62"/>
    </location>
    <ligand>
        <name>Zn(2+)</name>
        <dbReference type="ChEBI" id="CHEBI:29105"/>
        <label>1</label>
        <note>catalytic</note>
    </ligand>
</feature>
<dbReference type="Gene3D" id="2.30.40.10">
    <property type="entry name" value="Urease, subunit C, domain 1"/>
    <property type="match status" value="1"/>
</dbReference>
<dbReference type="EC" id="3.4.19.-" evidence="1"/>
<keyword evidence="1 4" id="KW-0479">Metal-binding</keyword>